<organism evidence="6 7">
    <name type="scientific">Marmota marmota marmota</name>
    <name type="common">Alpine marmot</name>
    <dbReference type="NCBI Taxonomy" id="9994"/>
    <lineage>
        <taxon>Eukaryota</taxon>
        <taxon>Metazoa</taxon>
        <taxon>Chordata</taxon>
        <taxon>Craniata</taxon>
        <taxon>Vertebrata</taxon>
        <taxon>Euteleostomi</taxon>
        <taxon>Mammalia</taxon>
        <taxon>Eutheria</taxon>
        <taxon>Euarchontoglires</taxon>
        <taxon>Glires</taxon>
        <taxon>Rodentia</taxon>
        <taxon>Sciuromorpha</taxon>
        <taxon>Sciuridae</taxon>
        <taxon>Xerinae</taxon>
        <taxon>Marmotini</taxon>
        <taxon>Marmota</taxon>
    </lineage>
</organism>
<dbReference type="AlphaFoldDB" id="A0A8C5YS30"/>
<dbReference type="SMART" id="SM00406">
    <property type="entry name" value="IGv"/>
    <property type="match status" value="1"/>
</dbReference>
<evidence type="ECO:0000313" key="7">
    <source>
        <dbReference type="Proteomes" id="UP000694407"/>
    </source>
</evidence>
<sequence length="130" mass="14188">MAMRAPAQLLGLLLLCFPGARCDIRLTQSPSSLPVSHGDRVTITYRASQGINHGLQWYQQKPGKAPKLLIRNANTLQSGVPSRFSGSGSGTDFTLTINSLNVVTYYCQQYNRYPPTVIQAMTKTSQGAEV</sequence>
<evidence type="ECO:0000259" key="5">
    <source>
        <dbReference type="SMART" id="SM00406"/>
    </source>
</evidence>
<dbReference type="GO" id="GO:0019814">
    <property type="term" value="C:immunoglobulin complex"/>
    <property type="evidence" value="ECO:0007669"/>
    <property type="project" value="UniProtKB-KW"/>
</dbReference>
<reference evidence="6" key="2">
    <citation type="submission" date="2025-09" db="UniProtKB">
        <authorList>
            <consortium name="Ensembl"/>
        </authorList>
    </citation>
    <scope>IDENTIFICATION</scope>
</reference>
<keyword evidence="3" id="KW-1280">Immunoglobulin</keyword>
<protein>
    <recommendedName>
        <fullName evidence="5">Immunoglobulin V-set domain-containing protein</fullName>
    </recommendedName>
</protein>
<dbReference type="GeneTree" id="ENSGT00940000162421"/>
<dbReference type="Gene3D" id="2.60.40.10">
    <property type="entry name" value="Immunoglobulins"/>
    <property type="match status" value="1"/>
</dbReference>
<dbReference type="PANTHER" id="PTHR23267">
    <property type="entry name" value="IMMUNOGLOBULIN LIGHT CHAIN"/>
    <property type="match status" value="1"/>
</dbReference>
<keyword evidence="1" id="KW-0391">Immunity</keyword>
<feature type="domain" description="Immunoglobulin V-set" evidence="5">
    <location>
        <begin position="40"/>
        <end position="109"/>
    </location>
</feature>
<dbReference type="InterPro" id="IPR013106">
    <property type="entry name" value="Ig_V-set"/>
</dbReference>
<feature type="signal peptide" evidence="4">
    <location>
        <begin position="1"/>
        <end position="22"/>
    </location>
</feature>
<evidence type="ECO:0000256" key="3">
    <source>
        <dbReference type="ARBA" id="ARBA00043265"/>
    </source>
</evidence>
<name>A0A8C5YS30_MARMA</name>
<keyword evidence="2" id="KW-1064">Adaptive immunity</keyword>
<dbReference type="GO" id="GO:0005886">
    <property type="term" value="C:plasma membrane"/>
    <property type="evidence" value="ECO:0007669"/>
    <property type="project" value="UniProtKB-ARBA"/>
</dbReference>
<evidence type="ECO:0000256" key="4">
    <source>
        <dbReference type="SAM" id="SignalP"/>
    </source>
</evidence>
<dbReference type="GO" id="GO:0002250">
    <property type="term" value="P:adaptive immune response"/>
    <property type="evidence" value="ECO:0007669"/>
    <property type="project" value="UniProtKB-KW"/>
</dbReference>
<dbReference type="InterPro" id="IPR036179">
    <property type="entry name" value="Ig-like_dom_sf"/>
</dbReference>
<dbReference type="Pfam" id="PF07686">
    <property type="entry name" value="V-set"/>
    <property type="match status" value="1"/>
</dbReference>
<keyword evidence="4" id="KW-0732">Signal</keyword>
<dbReference type="InterPro" id="IPR050150">
    <property type="entry name" value="IgV_Light_Chain"/>
</dbReference>
<reference evidence="6" key="1">
    <citation type="submission" date="2025-08" db="UniProtKB">
        <authorList>
            <consortium name="Ensembl"/>
        </authorList>
    </citation>
    <scope>IDENTIFICATION</scope>
</reference>
<dbReference type="GO" id="GO:0005576">
    <property type="term" value="C:extracellular region"/>
    <property type="evidence" value="ECO:0007669"/>
    <property type="project" value="UniProtKB-ARBA"/>
</dbReference>
<feature type="chain" id="PRO_5034721027" description="Immunoglobulin V-set domain-containing protein" evidence="4">
    <location>
        <begin position="23"/>
        <end position="130"/>
    </location>
</feature>
<dbReference type="Proteomes" id="UP000694407">
    <property type="component" value="Unplaced"/>
</dbReference>
<dbReference type="SUPFAM" id="SSF48726">
    <property type="entry name" value="Immunoglobulin"/>
    <property type="match status" value="1"/>
</dbReference>
<keyword evidence="7" id="KW-1185">Reference proteome</keyword>
<dbReference type="FunFam" id="2.60.40.10:FF:000212">
    <property type="entry name" value="Immunoglobulin kappa chain variable 12-38"/>
    <property type="match status" value="1"/>
</dbReference>
<proteinExistence type="predicted"/>
<dbReference type="Ensembl" id="ENSMMMT00000003731.1">
    <property type="protein sequence ID" value="ENSMMMP00000003304.1"/>
    <property type="gene ID" value="ENSMMMG00000003018.1"/>
</dbReference>
<evidence type="ECO:0000256" key="2">
    <source>
        <dbReference type="ARBA" id="ARBA00023130"/>
    </source>
</evidence>
<evidence type="ECO:0000256" key="1">
    <source>
        <dbReference type="ARBA" id="ARBA00022859"/>
    </source>
</evidence>
<accession>A0A8C5YS30</accession>
<dbReference type="InterPro" id="IPR013783">
    <property type="entry name" value="Ig-like_fold"/>
</dbReference>
<evidence type="ECO:0000313" key="6">
    <source>
        <dbReference type="Ensembl" id="ENSMMMP00000003304.1"/>
    </source>
</evidence>